<proteinExistence type="predicted"/>
<comment type="caution">
    <text evidence="2">The sequence shown here is derived from an EMBL/GenBank/DDBJ whole genome shotgun (WGS) entry which is preliminary data.</text>
</comment>
<sequence length="176" mass="18915">MNKPRSDWRYFINGAIGYLVGALVFVLFIFLVTQIGVVKGLINLIDESQDLVRLLAVPVLAGLMLAIGGAILGGVGGWAVTRIFKTTRKADLVIGSAIAFAVSTSVLSLVFLLVIGFLGLYNNMATERIEQYGLIFGLLGLVFGLLTSILQAFMTVRVRHTWIIILAAILGFTIGG</sequence>
<protein>
    <submittedName>
        <fullName evidence="2">Uncharacterized protein</fullName>
    </submittedName>
</protein>
<organism evidence="2">
    <name type="scientific">marine sediment metagenome</name>
    <dbReference type="NCBI Taxonomy" id="412755"/>
    <lineage>
        <taxon>unclassified sequences</taxon>
        <taxon>metagenomes</taxon>
        <taxon>ecological metagenomes</taxon>
    </lineage>
</organism>
<feature type="transmembrane region" description="Helical" evidence="1">
    <location>
        <begin position="132"/>
        <end position="153"/>
    </location>
</feature>
<feature type="transmembrane region" description="Helical" evidence="1">
    <location>
        <begin position="160"/>
        <end position="175"/>
    </location>
</feature>
<feature type="transmembrane region" description="Helical" evidence="1">
    <location>
        <begin position="55"/>
        <end position="80"/>
    </location>
</feature>
<evidence type="ECO:0000256" key="1">
    <source>
        <dbReference type="SAM" id="Phobius"/>
    </source>
</evidence>
<keyword evidence="1" id="KW-0812">Transmembrane</keyword>
<keyword evidence="1" id="KW-1133">Transmembrane helix</keyword>
<dbReference type="EMBL" id="BARW01030658">
    <property type="protein sequence ID" value="GAJ08321.1"/>
    <property type="molecule type" value="Genomic_DNA"/>
</dbReference>
<name>X1V781_9ZZZZ</name>
<feature type="transmembrane region" description="Helical" evidence="1">
    <location>
        <begin position="92"/>
        <end position="120"/>
    </location>
</feature>
<dbReference type="AlphaFoldDB" id="X1V781"/>
<keyword evidence="1" id="KW-0472">Membrane</keyword>
<reference evidence="2" key="1">
    <citation type="journal article" date="2014" name="Front. Microbiol.">
        <title>High frequency of phylogenetically diverse reductive dehalogenase-homologous genes in deep subseafloor sedimentary metagenomes.</title>
        <authorList>
            <person name="Kawai M."/>
            <person name="Futagami T."/>
            <person name="Toyoda A."/>
            <person name="Takaki Y."/>
            <person name="Nishi S."/>
            <person name="Hori S."/>
            <person name="Arai W."/>
            <person name="Tsubouchi T."/>
            <person name="Morono Y."/>
            <person name="Uchiyama I."/>
            <person name="Ito T."/>
            <person name="Fujiyama A."/>
            <person name="Inagaki F."/>
            <person name="Takami H."/>
        </authorList>
    </citation>
    <scope>NUCLEOTIDE SEQUENCE</scope>
    <source>
        <strain evidence="2">Expedition CK06-06</strain>
    </source>
</reference>
<gene>
    <name evidence="2" type="ORF">S12H4_48963</name>
</gene>
<accession>X1V781</accession>
<feature type="transmembrane region" description="Helical" evidence="1">
    <location>
        <begin position="12"/>
        <end position="35"/>
    </location>
</feature>
<feature type="non-terminal residue" evidence="2">
    <location>
        <position position="176"/>
    </location>
</feature>
<evidence type="ECO:0000313" key="2">
    <source>
        <dbReference type="EMBL" id="GAJ08321.1"/>
    </source>
</evidence>